<protein>
    <submittedName>
        <fullName evidence="2">Uncharacterized protein</fullName>
    </submittedName>
</protein>
<accession>A0ABP7VX15</accession>
<reference evidence="3" key="1">
    <citation type="journal article" date="2019" name="Int. J. Syst. Evol. Microbiol.">
        <title>The Global Catalogue of Microorganisms (GCM) 10K type strain sequencing project: providing services to taxonomists for standard genome sequencing and annotation.</title>
        <authorList>
            <consortium name="The Broad Institute Genomics Platform"/>
            <consortium name="The Broad Institute Genome Sequencing Center for Infectious Disease"/>
            <person name="Wu L."/>
            <person name="Ma J."/>
        </authorList>
    </citation>
    <scope>NUCLEOTIDE SEQUENCE [LARGE SCALE GENOMIC DNA]</scope>
    <source>
        <strain evidence="3">JCM 16702</strain>
    </source>
</reference>
<gene>
    <name evidence="2" type="ORF">GCM10022214_36320</name>
</gene>
<dbReference type="EMBL" id="BAAAZG010000021">
    <property type="protein sequence ID" value="GAA4075813.1"/>
    <property type="molecule type" value="Genomic_DNA"/>
</dbReference>
<evidence type="ECO:0000313" key="3">
    <source>
        <dbReference type="Proteomes" id="UP001500683"/>
    </source>
</evidence>
<name>A0ABP7VX15_9ACTN</name>
<proteinExistence type="predicted"/>
<evidence type="ECO:0000313" key="2">
    <source>
        <dbReference type="EMBL" id="GAA4075813.1"/>
    </source>
</evidence>
<feature type="region of interest" description="Disordered" evidence="1">
    <location>
        <begin position="55"/>
        <end position="74"/>
    </location>
</feature>
<evidence type="ECO:0000256" key="1">
    <source>
        <dbReference type="SAM" id="MobiDB-lite"/>
    </source>
</evidence>
<feature type="compositionally biased region" description="Gly residues" evidence="1">
    <location>
        <begin position="55"/>
        <end position="65"/>
    </location>
</feature>
<dbReference type="Proteomes" id="UP001500683">
    <property type="component" value="Unassembled WGS sequence"/>
</dbReference>
<comment type="caution">
    <text evidence="2">The sequence shown here is derived from an EMBL/GenBank/DDBJ whole genome shotgun (WGS) entry which is preliminary data.</text>
</comment>
<sequence length="104" mass="10802">MGMPSDDELDALIRARLALAGVDLDQLPESPDPATGVPTRAQAMEYLRTFLAGAKSGGARTGGRPGAINTWRPPATGEDAAALAQQAAPPLEYPSITTAWTEAK</sequence>
<keyword evidence="3" id="KW-1185">Reference proteome</keyword>
<organism evidence="2 3">
    <name type="scientific">Actinomadura miaoliensis</name>
    <dbReference type="NCBI Taxonomy" id="430685"/>
    <lineage>
        <taxon>Bacteria</taxon>
        <taxon>Bacillati</taxon>
        <taxon>Actinomycetota</taxon>
        <taxon>Actinomycetes</taxon>
        <taxon>Streptosporangiales</taxon>
        <taxon>Thermomonosporaceae</taxon>
        <taxon>Actinomadura</taxon>
    </lineage>
</organism>